<accession>A0ABY7G8N8</accession>
<organism evidence="1 2">
    <name type="scientific">Mya arenaria</name>
    <name type="common">Soft-shell clam</name>
    <dbReference type="NCBI Taxonomy" id="6604"/>
    <lineage>
        <taxon>Eukaryota</taxon>
        <taxon>Metazoa</taxon>
        <taxon>Spiralia</taxon>
        <taxon>Lophotrochozoa</taxon>
        <taxon>Mollusca</taxon>
        <taxon>Bivalvia</taxon>
        <taxon>Autobranchia</taxon>
        <taxon>Heteroconchia</taxon>
        <taxon>Euheterodonta</taxon>
        <taxon>Imparidentia</taxon>
        <taxon>Neoheterodontei</taxon>
        <taxon>Myida</taxon>
        <taxon>Myoidea</taxon>
        <taxon>Myidae</taxon>
        <taxon>Mya</taxon>
    </lineage>
</organism>
<dbReference type="Gene3D" id="2.120.10.30">
    <property type="entry name" value="TolB, C-terminal domain"/>
    <property type="match status" value="1"/>
</dbReference>
<reference evidence="1" key="1">
    <citation type="submission" date="2022-11" db="EMBL/GenBank/DDBJ databases">
        <title>Centuries of genome instability and evolution in soft-shell clam transmissible cancer (bioRxiv).</title>
        <authorList>
            <person name="Hart S.F.M."/>
            <person name="Yonemitsu M.A."/>
            <person name="Giersch R.M."/>
            <person name="Beal B.F."/>
            <person name="Arriagada G."/>
            <person name="Davis B.W."/>
            <person name="Ostrander E.A."/>
            <person name="Goff S.P."/>
            <person name="Metzger M.J."/>
        </authorList>
    </citation>
    <scope>NUCLEOTIDE SEQUENCE</scope>
    <source>
        <strain evidence="1">MELC-2E11</strain>
        <tissue evidence="1">Siphon/mantle</tissue>
    </source>
</reference>
<evidence type="ECO:0000313" key="2">
    <source>
        <dbReference type="Proteomes" id="UP001164746"/>
    </source>
</evidence>
<dbReference type="InterPro" id="IPR011042">
    <property type="entry name" value="6-blade_b-propeller_TolB-like"/>
</dbReference>
<sequence>MSIICRCTQSFLRYFFISNPLSRQKMATGGEHNYHQNIQNLYKECVTPVLKTLLLQRVKELKEPNQPDEKWTVNLFLHKHKRQLFPCLRTEHLEDVLYPFEEPTNMDNWDFTTYVLVLLQVCKLSENLQQDLINLDELAKKIQLKPKNELSEGIYYAYQDRIRCRITQICKSLDDGGNSHNILSRFEEVRPLTSRSKYPNGFAQKFEKDVQVVSQCDTDAITYLEWIEDKLKKIEVNPLVPELEVVVILKHYNERDEQRVSRYIETAFMEAVRKYDVAVSTSLDEKGFNPKQVDGAVSKSLLVEENIQFYVKRLFEGQQRITSVTRGCVKLKIQCETVRAVIDLLEQSITGLLTFNLATLEDKIRLFQGHELFDIYVGVTRESCWKLVNELKTVAFGGYRQGRLHEKLTINHKRIEDGQKIVIKSRPTTVTSVQDLRRIVSSNERMQTCRKLSELLTRQLPLSEGTINVSLDVIPDIEVKSKYDPDFRKWKEDETLDTIADTKKNYFKCLHHVYPKRVVSESGSKSVDIINEDSSSHPPHTYPKTPLHFGGETTEVSKRMHMKLQRQKDEMKQELEQLAILPDTLDLELERLLIREQTALPYAADQDLCMKSLTNPEISSWNKDKEKKEIRAIKVKSYEPDSIKLKEDKTEPTDALTLKKLGEILLGTDGLGGFGFIRGMAVVGDRFLVAADYVGNFVQCFDMDSGKQQEFEKDDDGKKLFKWPASLAVSPDHSIIYIADCIKNTVTSLTQDGRILGVVDLKENLHYESNDQVNGNEVRSMVIWSECVNKAKTPLTLISSTELHLTGSVKSSSAFSNQELKAEAFFAKASKDLKTQQVGITKTSEPVFPTVQQGFLDEPVQQAPSRHIDAGWLARKQ</sequence>
<name>A0ABY7G8N8_MYAAR</name>
<proteinExistence type="predicted"/>
<protein>
    <submittedName>
        <fullName evidence="1">Uncharacterized protein</fullName>
    </submittedName>
</protein>
<evidence type="ECO:0000313" key="1">
    <source>
        <dbReference type="EMBL" id="WAR30775.1"/>
    </source>
</evidence>
<dbReference type="EMBL" id="CP111028">
    <property type="protein sequence ID" value="WAR30775.1"/>
    <property type="molecule type" value="Genomic_DNA"/>
</dbReference>
<gene>
    <name evidence="1" type="ORF">MAR_033317</name>
</gene>
<dbReference type="Proteomes" id="UP001164746">
    <property type="component" value="Chromosome 17"/>
</dbReference>
<keyword evidence="2" id="KW-1185">Reference proteome</keyword>
<dbReference type="SUPFAM" id="SSF101898">
    <property type="entry name" value="NHL repeat"/>
    <property type="match status" value="1"/>
</dbReference>